<keyword evidence="4" id="KW-1185">Reference proteome</keyword>
<sequence length="181" mass="18812">MQRAVICKGDPTSHGGQVLEGSETATIDGKPIALLGHMTFCPQCKGKFPIIEGLDFHTFAGLGTVVDGMKTGCGATLTATQNRMFIDIGGAADRSDSADNLTGSTHKEGQYTASFRAVDEETGAAVSGLAYRIGLPDGESLRGVTDADGNTERVVGHDPATITLHWEVEAPMDIDESGAGT</sequence>
<dbReference type="Proteomes" id="UP001162889">
    <property type="component" value="Unassembled WGS sequence"/>
</dbReference>
<dbReference type="AlphaFoldDB" id="A0AA41H5S3"/>
<reference evidence="1" key="1">
    <citation type="submission" date="2021-07" db="EMBL/GenBank/DDBJ databases">
        <title>Characterization of violacein-producing bacteria and related species.</title>
        <authorList>
            <person name="Wilson H.S."/>
            <person name="De Leon M.E."/>
        </authorList>
    </citation>
    <scope>NUCLEOTIDE SEQUENCE</scope>
    <source>
        <strain evidence="1">HSC-15S17</strain>
    </source>
</reference>
<reference evidence="2" key="2">
    <citation type="submission" date="2022-03" db="EMBL/GenBank/DDBJ databases">
        <title>Genome Encyclopedia of Bacteria and Archaea VI: Functional Genomics of Type Strains.</title>
        <authorList>
            <person name="Whitman W."/>
        </authorList>
    </citation>
    <scope>NUCLEOTIDE SEQUENCE</scope>
    <source>
        <strain evidence="2">HSC-15S17</strain>
    </source>
</reference>
<gene>
    <name evidence="1" type="ORF">KVP70_15350</name>
    <name evidence="2" type="ORF">L1274_005219</name>
</gene>
<protein>
    <submittedName>
        <fullName evidence="1">PAAR domain-containing protein</fullName>
    </submittedName>
    <submittedName>
        <fullName evidence="2">Zn-binding protein involved in type VI secretion</fullName>
    </submittedName>
</protein>
<dbReference type="Pfam" id="PF05488">
    <property type="entry name" value="PAAR_motif"/>
    <property type="match status" value="1"/>
</dbReference>
<comment type="caution">
    <text evidence="1">The sequence shown here is derived from an EMBL/GenBank/DDBJ whole genome shotgun (WGS) entry which is preliminary data.</text>
</comment>
<organism evidence="1 3">
    <name type="scientific">Duganella violaceipulchra</name>
    <dbReference type="NCBI Taxonomy" id="2849652"/>
    <lineage>
        <taxon>Bacteria</taxon>
        <taxon>Pseudomonadati</taxon>
        <taxon>Pseudomonadota</taxon>
        <taxon>Betaproteobacteria</taxon>
        <taxon>Burkholderiales</taxon>
        <taxon>Oxalobacteraceae</taxon>
        <taxon>Telluria group</taxon>
        <taxon>Duganella</taxon>
    </lineage>
</organism>
<evidence type="ECO:0000313" key="4">
    <source>
        <dbReference type="Proteomes" id="UP001162889"/>
    </source>
</evidence>
<dbReference type="CDD" id="cd14744">
    <property type="entry name" value="PAAR_CT_2"/>
    <property type="match status" value="1"/>
</dbReference>
<dbReference type="Proteomes" id="UP001155901">
    <property type="component" value="Unassembled WGS sequence"/>
</dbReference>
<evidence type="ECO:0000313" key="2">
    <source>
        <dbReference type="EMBL" id="MCP2011470.1"/>
    </source>
</evidence>
<dbReference type="RefSeq" id="WP_217943086.1">
    <property type="nucleotide sequence ID" value="NZ_JAHTGR010000007.1"/>
</dbReference>
<proteinExistence type="predicted"/>
<dbReference type="EMBL" id="JALJZU010000011">
    <property type="protein sequence ID" value="MCP2011470.1"/>
    <property type="molecule type" value="Genomic_DNA"/>
</dbReference>
<dbReference type="EMBL" id="JAHTGR010000007">
    <property type="protein sequence ID" value="MBV6322323.1"/>
    <property type="molecule type" value="Genomic_DNA"/>
</dbReference>
<accession>A0AA41H5S3</accession>
<name>A0AA41H5S3_9BURK</name>
<evidence type="ECO:0000313" key="1">
    <source>
        <dbReference type="EMBL" id="MBV6322323.1"/>
    </source>
</evidence>
<evidence type="ECO:0000313" key="3">
    <source>
        <dbReference type="Proteomes" id="UP001155901"/>
    </source>
</evidence>
<dbReference type="InterPro" id="IPR008727">
    <property type="entry name" value="PAAR_motif"/>
</dbReference>